<evidence type="ECO:0000313" key="3">
    <source>
        <dbReference type="Proteomes" id="UP000499080"/>
    </source>
</evidence>
<proteinExistence type="predicted"/>
<organism evidence="2 3">
    <name type="scientific">Araneus ventricosus</name>
    <name type="common">Orbweaver spider</name>
    <name type="synonym">Epeira ventricosa</name>
    <dbReference type="NCBI Taxonomy" id="182803"/>
    <lineage>
        <taxon>Eukaryota</taxon>
        <taxon>Metazoa</taxon>
        <taxon>Ecdysozoa</taxon>
        <taxon>Arthropoda</taxon>
        <taxon>Chelicerata</taxon>
        <taxon>Arachnida</taxon>
        <taxon>Araneae</taxon>
        <taxon>Araneomorphae</taxon>
        <taxon>Entelegynae</taxon>
        <taxon>Araneoidea</taxon>
        <taxon>Araneidae</taxon>
        <taxon>Araneus</taxon>
    </lineage>
</organism>
<feature type="compositionally biased region" description="Basic and acidic residues" evidence="1">
    <location>
        <begin position="59"/>
        <end position="69"/>
    </location>
</feature>
<protein>
    <submittedName>
        <fullName evidence="2">Uncharacterized protein</fullName>
    </submittedName>
</protein>
<comment type="caution">
    <text evidence="2">The sequence shown here is derived from an EMBL/GenBank/DDBJ whole genome shotgun (WGS) entry which is preliminary data.</text>
</comment>
<sequence>MRRNTSRMKTSIYECDDQPLATPDVPMHVDDDSEPNFSPDSMPDLDEWVFVPSPISPLRTDDKPSKDDDPSSSEPGCQSKGAFQLTDRTTIKPAGK</sequence>
<feature type="region of interest" description="Disordered" evidence="1">
    <location>
        <begin position="1"/>
        <end position="96"/>
    </location>
</feature>
<dbReference type="AlphaFoldDB" id="A0A4Y2G814"/>
<evidence type="ECO:0000313" key="2">
    <source>
        <dbReference type="EMBL" id="GBM48064.1"/>
    </source>
</evidence>
<keyword evidence="3" id="KW-1185">Reference proteome</keyword>
<evidence type="ECO:0000256" key="1">
    <source>
        <dbReference type="SAM" id="MobiDB-lite"/>
    </source>
</evidence>
<gene>
    <name evidence="2" type="ORF">AVEN_34389_1</name>
</gene>
<name>A0A4Y2G814_ARAVE</name>
<reference evidence="2 3" key="1">
    <citation type="journal article" date="2019" name="Sci. Rep.">
        <title>Orb-weaving spider Araneus ventricosus genome elucidates the spidroin gene catalogue.</title>
        <authorList>
            <person name="Kono N."/>
            <person name="Nakamura H."/>
            <person name="Ohtoshi R."/>
            <person name="Moran D.A.P."/>
            <person name="Shinohara A."/>
            <person name="Yoshida Y."/>
            <person name="Fujiwara M."/>
            <person name="Mori M."/>
            <person name="Tomita M."/>
            <person name="Arakawa K."/>
        </authorList>
    </citation>
    <scope>NUCLEOTIDE SEQUENCE [LARGE SCALE GENOMIC DNA]</scope>
</reference>
<dbReference type="Proteomes" id="UP000499080">
    <property type="component" value="Unassembled WGS sequence"/>
</dbReference>
<accession>A0A4Y2G814</accession>
<dbReference type="EMBL" id="BGPR01001202">
    <property type="protein sequence ID" value="GBM48064.1"/>
    <property type="molecule type" value="Genomic_DNA"/>
</dbReference>